<keyword evidence="1" id="KW-0175">Coiled coil</keyword>
<sequence length="180" mass="20487">MSIEFDQLRELLQQQQKQFEEAQLKLIESLTQKLHIQTAAVSTDFKVDPLVFTCIFYFCYLRRVKLEIAAWYLSPSFSRTLGTQNATNANYTTKHKQIKQVYALALISKLNLIVEGVSDENGHIVQKEDTDGLNAHYYSLESGLINRKAIGNGALSHVHIAVANQKLAFRHQESQSHSCF</sequence>
<proteinExistence type="predicted"/>
<name>A0A075A703_OPIVI</name>
<dbReference type="GeneID" id="20323058"/>
<dbReference type="EMBL" id="KL596861">
    <property type="protein sequence ID" value="KER23184.1"/>
    <property type="molecule type" value="Genomic_DNA"/>
</dbReference>
<reference evidence="2 3" key="1">
    <citation type="submission" date="2013-11" db="EMBL/GenBank/DDBJ databases">
        <title>Opisthorchis viverrini - life in the bile duct.</title>
        <authorList>
            <person name="Young N.D."/>
            <person name="Nagarajan N."/>
            <person name="Lin S.J."/>
            <person name="Korhonen P.K."/>
            <person name="Jex A.R."/>
            <person name="Hall R.S."/>
            <person name="Safavi-Hemami H."/>
            <person name="Kaewkong W."/>
            <person name="Bertrand D."/>
            <person name="Gao S."/>
            <person name="Seet Q."/>
            <person name="Wongkham S."/>
            <person name="Teh B.T."/>
            <person name="Wongkham C."/>
            <person name="Intapan P.M."/>
            <person name="Maleewong W."/>
            <person name="Yang X."/>
            <person name="Hu M."/>
            <person name="Wang Z."/>
            <person name="Hofmann A."/>
            <person name="Sternberg P.W."/>
            <person name="Tan P."/>
            <person name="Wang J."/>
            <person name="Gasser R.B."/>
        </authorList>
    </citation>
    <scope>NUCLEOTIDE SEQUENCE [LARGE SCALE GENOMIC DNA]</scope>
</reference>
<evidence type="ECO:0000313" key="3">
    <source>
        <dbReference type="Proteomes" id="UP000054324"/>
    </source>
</evidence>
<evidence type="ECO:0000256" key="1">
    <source>
        <dbReference type="SAM" id="Coils"/>
    </source>
</evidence>
<keyword evidence="3" id="KW-1185">Reference proteome</keyword>
<dbReference type="RefSeq" id="XP_009173065.1">
    <property type="nucleotide sequence ID" value="XM_009174801.1"/>
</dbReference>
<dbReference type="CTD" id="20323058"/>
<gene>
    <name evidence="2" type="ORF">T265_08879</name>
</gene>
<dbReference type="AlphaFoldDB" id="A0A075A703"/>
<accession>A0A075A703</accession>
<feature type="coiled-coil region" evidence="1">
    <location>
        <begin position="5"/>
        <end position="32"/>
    </location>
</feature>
<protein>
    <submittedName>
        <fullName evidence="2">Uncharacterized protein</fullName>
    </submittedName>
</protein>
<evidence type="ECO:0000313" key="2">
    <source>
        <dbReference type="EMBL" id="KER23184.1"/>
    </source>
</evidence>
<organism evidence="2 3">
    <name type="scientific">Opisthorchis viverrini</name>
    <name type="common">Southeast Asian liver fluke</name>
    <dbReference type="NCBI Taxonomy" id="6198"/>
    <lineage>
        <taxon>Eukaryota</taxon>
        <taxon>Metazoa</taxon>
        <taxon>Spiralia</taxon>
        <taxon>Lophotrochozoa</taxon>
        <taxon>Platyhelminthes</taxon>
        <taxon>Trematoda</taxon>
        <taxon>Digenea</taxon>
        <taxon>Opisthorchiida</taxon>
        <taxon>Opisthorchiata</taxon>
        <taxon>Opisthorchiidae</taxon>
        <taxon>Opisthorchis</taxon>
    </lineage>
</organism>
<dbReference type="Proteomes" id="UP000054324">
    <property type="component" value="Unassembled WGS sequence"/>
</dbReference>
<dbReference type="KEGG" id="ovi:T265_08879"/>